<dbReference type="Proteomes" id="UP000324222">
    <property type="component" value="Unassembled WGS sequence"/>
</dbReference>
<dbReference type="AlphaFoldDB" id="A0A5B7HCT5"/>
<comment type="caution">
    <text evidence="1">The sequence shown here is derived from an EMBL/GenBank/DDBJ whole genome shotgun (WGS) entry which is preliminary data.</text>
</comment>
<organism evidence="1 2">
    <name type="scientific">Portunus trituberculatus</name>
    <name type="common">Swimming crab</name>
    <name type="synonym">Neptunus trituberculatus</name>
    <dbReference type="NCBI Taxonomy" id="210409"/>
    <lineage>
        <taxon>Eukaryota</taxon>
        <taxon>Metazoa</taxon>
        <taxon>Ecdysozoa</taxon>
        <taxon>Arthropoda</taxon>
        <taxon>Crustacea</taxon>
        <taxon>Multicrustacea</taxon>
        <taxon>Malacostraca</taxon>
        <taxon>Eumalacostraca</taxon>
        <taxon>Eucarida</taxon>
        <taxon>Decapoda</taxon>
        <taxon>Pleocyemata</taxon>
        <taxon>Brachyura</taxon>
        <taxon>Eubrachyura</taxon>
        <taxon>Portunoidea</taxon>
        <taxon>Portunidae</taxon>
        <taxon>Portuninae</taxon>
        <taxon>Portunus</taxon>
    </lineage>
</organism>
<protein>
    <submittedName>
        <fullName evidence="1">Uncharacterized protein</fullName>
    </submittedName>
</protein>
<reference evidence="1 2" key="1">
    <citation type="submission" date="2019-05" db="EMBL/GenBank/DDBJ databases">
        <title>Another draft genome of Portunus trituberculatus and its Hox gene families provides insights of decapod evolution.</title>
        <authorList>
            <person name="Jeong J.-H."/>
            <person name="Song I."/>
            <person name="Kim S."/>
            <person name="Choi T."/>
            <person name="Kim D."/>
            <person name="Ryu S."/>
            <person name="Kim W."/>
        </authorList>
    </citation>
    <scope>NUCLEOTIDE SEQUENCE [LARGE SCALE GENOMIC DNA]</scope>
    <source>
        <tissue evidence="1">Muscle</tissue>
    </source>
</reference>
<accession>A0A5B7HCT5</accession>
<name>A0A5B7HCT5_PORTR</name>
<evidence type="ECO:0000313" key="1">
    <source>
        <dbReference type="EMBL" id="MPC70120.1"/>
    </source>
</evidence>
<dbReference type="EMBL" id="VSRR010030583">
    <property type="protein sequence ID" value="MPC70120.1"/>
    <property type="molecule type" value="Genomic_DNA"/>
</dbReference>
<gene>
    <name evidence="1" type="ORF">E2C01_064359</name>
</gene>
<proteinExistence type="predicted"/>
<sequence length="60" mass="7068">MREISTFLKLFWCGVEKTSGVEERSKRKREKTEENEHEYVLATVVADGESWVFHDEHIAV</sequence>
<keyword evidence="2" id="KW-1185">Reference proteome</keyword>
<evidence type="ECO:0000313" key="2">
    <source>
        <dbReference type="Proteomes" id="UP000324222"/>
    </source>
</evidence>